<keyword evidence="2" id="KW-1185">Reference proteome</keyword>
<organism evidence="1 2">
    <name type="scientific">Hermanssonia centrifuga</name>
    <dbReference type="NCBI Taxonomy" id="98765"/>
    <lineage>
        <taxon>Eukaryota</taxon>
        <taxon>Fungi</taxon>
        <taxon>Dikarya</taxon>
        <taxon>Basidiomycota</taxon>
        <taxon>Agaricomycotina</taxon>
        <taxon>Agaricomycetes</taxon>
        <taxon>Polyporales</taxon>
        <taxon>Meruliaceae</taxon>
        <taxon>Hermanssonia</taxon>
    </lineage>
</organism>
<gene>
    <name evidence="1" type="ORF">PHLCEN_2v2445</name>
</gene>
<evidence type="ECO:0000313" key="1">
    <source>
        <dbReference type="EMBL" id="PSS31032.1"/>
    </source>
</evidence>
<dbReference type="AlphaFoldDB" id="A0A2R6RLZ5"/>
<name>A0A2R6RLZ5_9APHY</name>
<comment type="caution">
    <text evidence="1">The sequence shown here is derived from an EMBL/GenBank/DDBJ whole genome shotgun (WGS) entry which is preliminary data.</text>
</comment>
<dbReference type="EMBL" id="MLYV02000222">
    <property type="protein sequence ID" value="PSS31032.1"/>
    <property type="molecule type" value="Genomic_DNA"/>
</dbReference>
<dbReference type="Proteomes" id="UP000186601">
    <property type="component" value="Unassembled WGS sequence"/>
</dbReference>
<accession>A0A2R6RLZ5</accession>
<reference evidence="1 2" key="1">
    <citation type="submission" date="2018-02" db="EMBL/GenBank/DDBJ databases">
        <title>Genome sequence of the basidiomycete white-rot fungus Phlebia centrifuga.</title>
        <authorList>
            <person name="Granchi Z."/>
            <person name="Peng M."/>
            <person name="de Vries R.P."/>
            <person name="Hilden K."/>
            <person name="Makela M.R."/>
            <person name="Grigoriev I."/>
            <person name="Riley R."/>
        </authorList>
    </citation>
    <scope>NUCLEOTIDE SEQUENCE [LARGE SCALE GENOMIC DNA]</scope>
    <source>
        <strain evidence="1 2">FBCC195</strain>
    </source>
</reference>
<evidence type="ECO:0000313" key="2">
    <source>
        <dbReference type="Proteomes" id="UP000186601"/>
    </source>
</evidence>
<protein>
    <submittedName>
        <fullName evidence="1">Uncharacterized protein</fullName>
    </submittedName>
</protein>
<proteinExistence type="predicted"/>
<sequence length="109" mass="12092">MIIPPSLPPILISRFLFNLRQVRELENPTQGAWNSDFTITGFRVPTLASFVGNMCEELDFTLDHVPCEPQGNISVGVPDPAVGHPAEEFGIGYSDDSEIRVYRSPISLF</sequence>